<evidence type="ECO:0000256" key="3">
    <source>
        <dbReference type="ARBA" id="ARBA00022475"/>
    </source>
</evidence>
<dbReference type="EMBL" id="KP726894">
    <property type="protein sequence ID" value="ALK43891.1"/>
    <property type="molecule type" value="Genomic_DNA"/>
</dbReference>
<evidence type="ECO:0000256" key="2">
    <source>
        <dbReference type="ARBA" id="ARBA00008806"/>
    </source>
</evidence>
<dbReference type="CDD" id="cd01127">
    <property type="entry name" value="TrwB_TraG_TraD_VirD4"/>
    <property type="match status" value="1"/>
</dbReference>
<accession>A0A0P0L3N3</accession>
<feature type="transmembrane region" description="Helical" evidence="8">
    <location>
        <begin position="67"/>
        <end position="89"/>
    </location>
</feature>
<dbReference type="InterPro" id="IPR003688">
    <property type="entry name" value="TraG/VirD4"/>
</dbReference>
<keyword evidence="5 8" id="KW-1133">Transmembrane helix</keyword>
<dbReference type="RefSeq" id="WP_020956892.1">
    <property type="nucleotide sequence ID" value="NZ_CACTIK010000199.1"/>
</dbReference>
<evidence type="ECO:0000256" key="6">
    <source>
        <dbReference type="ARBA" id="ARBA00023136"/>
    </source>
</evidence>
<keyword evidence="6 8" id="KW-0472">Membrane</keyword>
<evidence type="ECO:0000256" key="4">
    <source>
        <dbReference type="ARBA" id="ARBA00022692"/>
    </source>
</evidence>
<reference evidence="9" key="1">
    <citation type="submission" date="2015-01" db="EMBL/GenBank/DDBJ databases">
        <authorList>
            <person name="Zhao X.J."/>
            <person name="Ma P."/>
        </authorList>
    </citation>
    <scope>NUCLEOTIDE SEQUENCE</scope>
    <source>
        <strain evidence="9">ECN49</strain>
        <plasmid evidence="9">pKPC-ECN49</plasmid>
    </source>
</reference>
<dbReference type="Gene3D" id="3.40.50.300">
    <property type="entry name" value="P-loop containing nucleotide triphosphate hydrolases"/>
    <property type="match status" value="1"/>
</dbReference>
<protein>
    <submittedName>
        <fullName evidence="9">Conjugal transfer protein</fullName>
    </submittedName>
</protein>
<name>A0A0P0L3N3_ENTCL</name>
<dbReference type="InterPro" id="IPR051539">
    <property type="entry name" value="T4SS-coupling_protein"/>
</dbReference>
<dbReference type="PANTHER" id="PTHR37937">
    <property type="entry name" value="CONJUGATIVE TRANSFER: DNA TRANSPORT"/>
    <property type="match status" value="1"/>
</dbReference>
<evidence type="ECO:0000313" key="9">
    <source>
        <dbReference type="EMBL" id="ALK43891.1"/>
    </source>
</evidence>
<organism evidence="9">
    <name type="scientific">Enterobacter cloacae</name>
    <dbReference type="NCBI Taxonomy" id="550"/>
    <lineage>
        <taxon>Bacteria</taxon>
        <taxon>Pseudomonadati</taxon>
        <taxon>Pseudomonadota</taxon>
        <taxon>Gammaproteobacteria</taxon>
        <taxon>Enterobacterales</taxon>
        <taxon>Enterobacteriaceae</taxon>
        <taxon>Enterobacter</taxon>
        <taxon>Enterobacter cloacae complex</taxon>
    </lineage>
</organism>
<proteinExistence type="inferred from homology"/>
<dbReference type="Pfam" id="PF02534">
    <property type="entry name" value="T4SS-DNA_transf"/>
    <property type="match status" value="1"/>
</dbReference>
<keyword evidence="4 8" id="KW-0812">Transmembrane</keyword>
<geneLocation type="plasmid" evidence="9">
    <name>pKPC-ECN49</name>
</geneLocation>
<keyword evidence="9" id="KW-0614">Plasmid</keyword>
<dbReference type="SUPFAM" id="SSF52540">
    <property type="entry name" value="P-loop containing nucleoside triphosphate hydrolases"/>
    <property type="match status" value="1"/>
</dbReference>
<evidence type="ECO:0000256" key="1">
    <source>
        <dbReference type="ARBA" id="ARBA00004651"/>
    </source>
</evidence>
<comment type="subcellular location">
    <subcellularLocation>
        <location evidence="1">Cell membrane</location>
        <topology evidence="1">Multi-pass membrane protein</topology>
    </subcellularLocation>
</comment>
<feature type="transmembrane region" description="Helical" evidence="8">
    <location>
        <begin position="12"/>
        <end position="33"/>
    </location>
</feature>
<keyword evidence="3" id="KW-1003">Cell membrane</keyword>
<dbReference type="GO" id="GO:0005886">
    <property type="term" value="C:plasma membrane"/>
    <property type="evidence" value="ECO:0007669"/>
    <property type="project" value="UniProtKB-SubCell"/>
</dbReference>
<evidence type="ECO:0000256" key="8">
    <source>
        <dbReference type="SAM" id="Phobius"/>
    </source>
</evidence>
<evidence type="ECO:0000256" key="7">
    <source>
        <dbReference type="SAM" id="MobiDB-lite"/>
    </source>
</evidence>
<sequence length="655" mass="74170">MKLKMPDKGQWAFIVVVMALVTWYAATVLVYFYNHYSIKYIFKRYDSGVLSKILLQGTWGTELHNTALLALLTGLAVSMVVPALVIYTLNQQKQSLFGDAKFASDRDIKKSEQVVLYHPKKDGGTGGKSPSLLDKIDVAKLLEKKEFDKKVAKRGVLIGKYKGKYLWYLADDFISLGAGTRAGKGAAIGIPNLLTWQDSIIILDPKQECMKITSKVREMLLGQKVYLLDPFNKKTDGFNPFYYIDLEEDSGSKDLLKLVEILFPSYGQEDAGSHFNNQAGLYFQGLTKLLYFFINYKPEWLKKYNIKPVFCIASVVDLYGAINTEEVLGVKENFLSSNMTDNMRYHLEDAFVKIKKYSEKDDKDKSNTDSSFTKKMSLFYLPSVRACTSFNSFDLRQLRREKISIYVGINADDLSLSYDFLNLFFNYVIEITLRENPDFDSTLTHTCLMLMDEFPAIGRMEAIKRGSGYIAGFNLRLLTIYQNISQLREIYGLEGAKTLMSGHPCRIIYAVSEQDDANEVSEKLGYITTKSKGESKSRSRTSTKSESESEAKRALVLPQELGTLKFREEFIILKGENPIKCEKALYFNDAFFMDKLLLVSPKLTQKVMAMNKKKTVDGVIGVDGLSYPSKVGMLSLGELESDRIITLNSSQHSPF</sequence>
<dbReference type="PANTHER" id="PTHR37937:SF1">
    <property type="entry name" value="CONJUGATIVE TRANSFER: DNA TRANSPORT"/>
    <property type="match status" value="1"/>
</dbReference>
<dbReference type="AlphaFoldDB" id="A0A0P0L3N3"/>
<feature type="region of interest" description="Disordered" evidence="7">
    <location>
        <begin position="531"/>
        <end position="552"/>
    </location>
</feature>
<comment type="similarity">
    <text evidence="2">Belongs to the VirD4/TraG family.</text>
</comment>
<evidence type="ECO:0000256" key="5">
    <source>
        <dbReference type="ARBA" id="ARBA00022989"/>
    </source>
</evidence>
<dbReference type="InterPro" id="IPR027417">
    <property type="entry name" value="P-loop_NTPase"/>
</dbReference>